<evidence type="ECO:0000313" key="3">
    <source>
        <dbReference type="Proteomes" id="UP001356427"/>
    </source>
</evidence>
<feature type="region of interest" description="Disordered" evidence="1">
    <location>
        <begin position="81"/>
        <end position="102"/>
    </location>
</feature>
<name>A0AAN8LGL1_9TELE</name>
<gene>
    <name evidence="2" type="ORF">J4Q44_G00179470</name>
</gene>
<accession>A0AAN8LGL1</accession>
<protein>
    <submittedName>
        <fullName evidence="2">Uncharacterized protein</fullName>
    </submittedName>
</protein>
<proteinExistence type="predicted"/>
<dbReference type="Proteomes" id="UP001356427">
    <property type="component" value="Unassembled WGS sequence"/>
</dbReference>
<organism evidence="2 3">
    <name type="scientific">Coregonus suidteri</name>
    <dbReference type="NCBI Taxonomy" id="861788"/>
    <lineage>
        <taxon>Eukaryota</taxon>
        <taxon>Metazoa</taxon>
        <taxon>Chordata</taxon>
        <taxon>Craniata</taxon>
        <taxon>Vertebrata</taxon>
        <taxon>Euteleostomi</taxon>
        <taxon>Actinopterygii</taxon>
        <taxon>Neopterygii</taxon>
        <taxon>Teleostei</taxon>
        <taxon>Protacanthopterygii</taxon>
        <taxon>Salmoniformes</taxon>
        <taxon>Salmonidae</taxon>
        <taxon>Coregoninae</taxon>
        <taxon>Coregonus</taxon>
    </lineage>
</organism>
<evidence type="ECO:0000256" key="1">
    <source>
        <dbReference type="SAM" id="MobiDB-lite"/>
    </source>
</evidence>
<reference evidence="2 3" key="1">
    <citation type="submission" date="2021-04" db="EMBL/GenBank/DDBJ databases">
        <authorList>
            <person name="De Guttry C."/>
            <person name="Zahm M."/>
            <person name="Klopp C."/>
            <person name="Cabau C."/>
            <person name="Louis A."/>
            <person name="Berthelot C."/>
            <person name="Parey E."/>
            <person name="Roest Crollius H."/>
            <person name="Montfort J."/>
            <person name="Robinson-Rechavi M."/>
            <person name="Bucao C."/>
            <person name="Bouchez O."/>
            <person name="Gislard M."/>
            <person name="Lluch J."/>
            <person name="Milhes M."/>
            <person name="Lampietro C."/>
            <person name="Lopez Roques C."/>
            <person name="Donnadieu C."/>
            <person name="Braasch I."/>
            <person name="Desvignes T."/>
            <person name="Postlethwait J."/>
            <person name="Bobe J."/>
            <person name="Wedekind C."/>
            <person name="Guiguen Y."/>
        </authorList>
    </citation>
    <scope>NUCLEOTIDE SEQUENCE [LARGE SCALE GENOMIC DNA]</scope>
    <source>
        <strain evidence="2">Cs_M1</strain>
        <tissue evidence="2">Blood</tissue>
    </source>
</reference>
<keyword evidence="3" id="KW-1185">Reference proteome</keyword>
<sequence length="210" mass="23534">MSSGLYNNILGWCQKKVIYSKKVKITKTSYSTLLYTAHSVSLSRKGRAGKYVRERETENRDLAVTQESFLAQKTVVTSTDGREERSFSKIRRTAQSSTAFPTDTHTHTHTLYTDCTHTHTHTHTLGKEPFCHTDMQADWGGSHSNVAVTQTIVTPQDWLLPSSLSSYPSPFPSPVLPTGLYLISHSILYLIIHRGQDTCSSRPQSGLVYI</sequence>
<dbReference type="AlphaFoldDB" id="A0AAN8LGL1"/>
<evidence type="ECO:0000313" key="2">
    <source>
        <dbReference type="EMBL" id="KAK6312283.1"/>
    </source>
</evidence>
<dbReference type="EMBL" id="JAGTTL010000015">
    <property type="protein sequence ID" value="KAK6312283.1"/>
    <property type="molecule type" value="Genomic_DNA"/>
</dbReference>
<comment type="caution">
    <text evidence="2">The sequence shown here is derived from an EMBL/GenBank/DDBJ whole genome shotgun (WGS) entry which is preliminary data.</text>
</comment>